<dbReference type="SUPFAM" id="SSF56112">
    <property type="entry name" value="Protein kinase-like (PK-like)"/>
    <property type="match status" value="1"/>
</dbReference>
<evidence type="ECO:0000313" key="12">
    <source>
        <dbReference type="Proteomes" id="UP000664132"/>
    </source>
</evidence>
<keyword evidence="4 8" id="KW-0547">Nucleotide-binding</keyword>
<feature type="compositionally biased region" description="Basic and acidic residues" evidence="9">
    <location>
        <begin position="309"/>
        <end position="325"/>
    </location>
</feature>
<evidence type="ECO:0000256" key="2">
    <source>
        <dbReference type="ARBA" id="ARBA00022527"/>
    </source>
</evidence>
<evidence type="ECO:0000256" key="8">
    <source>
        <dbReference type="PROSITE-ProRule" id="PRU10141"/>
    </source>
</evidence>
<evidence type="ECO:0000256" key="7">
    <source>
        <dbReference type="ARBA" id="ARBA00023596"/>
    </source>
</evidence>
<name>A0A8H7SZ58_9HELO</name>
<dbReference type="GO" id="GO:0004674">
    <property type="term" value="F:protein serine/threonine kinase activity"/>
    <property type="evidence" value="ECO:0007669"/>
    <property type="project" value="UniProtKB-KW"/>
</dbReference>
<dbReference type="EC" id="2.7.11.1" evidence="1"/>
<dbReference type="PROSITE" id="PS50011">
    <property type="entry name" value="PROTEIN_KINASE_DOM"/>
    <property type="match status" value="1"/>
</dbReference>
<proteinExistence type="inferred from homology"/>
<comment type="similarity">
    <text evidence="7">Belongs to the protein kinase superfamily. CMGC Ser/Thr protein kinase family.</text>
</comment>
<dbReference type="Proteomes" id="UP000664132">
    <property type="component" value="Unassembled WGS sequence"/>
</dbReference>
<gene>
    <name evidence="11" type="ORF">IFR04_014624</name>
</gene>
<dbReference type="CDD" id="cd14135">
    <property type="entry name" value="STKc_PRP4"/>
    <property type="match status" value="1"/>
</dbReference>
<evidence type="ECO:0000256" key="5">
    <source>
        <dbReference type="ARBA" id="ARBA00022777"/>
    </source>
</evidence>
<sequence>MALPLTVKTETALAFRHLDPQNTTTDPETGDRMIEAAPHMPTTNLEDPNELERRSIQIDLEIPAGSRSTTKTLTKITNATPEALTETSIEDLPSHPTYDTMIRRDIPRSDHECAAGLHTALVEEEIDMQEEEDLGEMTIGMMDTEMTLADPTHMAMKKREAKSTQGYSQQNGYQSHNGVKHEKESKPNDTPAIEVPEEEPIDEAALIEQRRKRRQAIKDKYRGSATPLLVQALQLGDKSGESTPGRQDDTTPSARSTSPMASAPMTPTESQDPASPSAFAFTNDQDLANGKAQGNENDGPSAADYDPTMDMREDKQRDDQRHGDEVSSSAYDETLPTTEQDVLLPAEAAPVEDKPKKSKDDFDMFADDDDDDDMFAEDPTPSTKHKTPEDVAKAVPIPQAKELDIGMLDNWDDIEGYYKIILGELLNGRYHVQANLGKGMFSGVVRALDMTTKKLVAIKLIRNNETMRKAGMKEIEILQKINDADPEDKKHMIRLERYFEHKGHLCMVFENLSINLREVLKKFGRDVGINLRAVRAYAQQMFLGLSLMRKCNILHADLKPDNILVNETRNMLKICDLGSASDASDNEITPYLVSRFYRAPEIILGMPYDFAIDIWSVGCTLYELYTGKILFTGRTNNQMLRSIMDCRGKFTTKILKRAQFAHVHFDEMANFISVEQDKLTGKDTIKTLTFAKPSRDLRTRLMSASKGLTDVETKELTLFADLLDRCLALNPEKRITPTEALKHPFILKMLR</sequence>
<evidence type="ECO:0000313" key="11">
    <source>
        <dbReference type="EMBL" id="KAG4412234.1"/>
    </source>
</evidence>
<feature type="compositionally biased region" description="Polar residues" evidence="9">
    <location>
        <begin position="326"/>
        <end position="340"/>
    </location>
</feature>
<feature type="compositionally biased region" description="Basic and acidic residues" evidence="9">
    <location>
        <begin position="351"/>
        <end position="362"/>
    </location>
</feature>
<dbReference type="InterPro" id="IPR017441">
    <property type="entry name" value="Protein_kinase_ATP_BS"/>
</dbReference>
<dbReference type="PANTHER" id="PTHR24058:SF103">
    <property type="entry name" value="SERINE_THREONINE-PROTEIN KINASE PRP4 HOMOLOG"/>
    <property type="match status" value="1"/>
</dbReference>
<dbReference type="Gene3D" id="1.10.510.10">
    <property type="entry name" value="Transferase(Phosphotransferase) domain 1"/>
    <property type="match status" value="1"/>
</dbReference>
<protein>
    <recommendedName>
        <fullName evidence="1">non-specific serine/threonine protein kinase</fullName>
        <ecNumber evidence="1">2.7.11.1</ecNumber>
    </recommendedName>
</protein>
<dbReference type="InterPro" id="IPR050494">
    <property type="entry name" value="Ser_Thr_dual-spec_kinase"/>
</dbReference>
<comment type="caution">
    <text evidence="11">The sequence shown here is derived from an EMBL/GenBank/DDBJ whole genome shotgun (WGS) entry which is preliminary data.</text>
</comment>
<accession>A0A8H7SZ58</accession>
<keyword evidence="6 8" id="KW-0067">ATP-binding</keyword>
<dbReference type="PROSITE" id="PS00107">
    <property type="entry name" value="PROTEIN_KINASE_ATP"/>
    <property type="match status" value="1"/>
</dbReference>
<dbReference type="SMART" id="SM00220">
    <property type="entry name" value="S_TKc"/>
    <property type="match status" value="1"/>
</dbReference>
<evidence type="ECO:0000256" key="9">
    <source>
        <dbReference type="SAM" id="MobiDB-lite"/>
    </source>
</evidence>
<feature type="binding site" evidence="8">
    <location>
        <position position="459"/>
    </location>
    <ligand>
        <name>ATP</name>
        <dbReference type="ChEBI" id="CHEBI:30616"/>
    </ligand>
</feature>
<dbReference type="AlphaFoldDB" id="A0A8H7SZ58"/>
<evidence type="ECO:0000256" key="1">
    <source>
        <dbReference type="ARBA" id="ARBA00012513"/>
    </source>
</evidence>
<dbReference type="InterPro" id="IPR011009">
    <property type="entry name" value="Kinase-like_dom_sf"/>
</dbReference>
<organism evidence="11 12">
    <name type="scientific">Cadophora malorum</name>
    <dbReference type="NCBI Taxonomy" id="108018"/>
    <lineage>
        <taxon>Eukaryota</taxon>
        <taxon>Fungi</taxon>
        <taxon>Dikarya</taxon>
        <taxon>Ascomycota</taxon>
        <taxon>Pezizomycotina</taxon>
        <taxon>Leotiomycetes</taxon>
        <taxon>Helotiales</taxon>
        <taxon>Ploettnerulaceae</taxon>
        <taxon>Cadophora</taxon>
    </lineage>
</organism>
<reference evidence="11" key="1">
    <citation type="submission" date="2021-02" db="EMBL/GenBank/DDBJ databases">
        <title>Genome sequence Cadophora malorum strain M34.</title>
        <authorList>
            <person name="Stefanovic E."/>
            <person name="Vu D."/>
            <person name="Scully C."/>
            <person name="Dijksterhuis J."/>
            <person name="Roader J."/>
            <person name="Houbraken J."/>
        </authorList>
    </citation>
    <scope>NUCLEOTIDE SEQUENCE</scope>
    <source>
        <strain evidence="11">M34</strain>
    </source>
</reference>
<dbReference type="EMBL" id="JAFJYH010000396">
    <property type="protein sequence ID" value="KAG4412234.1"/>
    <property type="molecule type" value="Genomic_DNA"/>
</dbReference>
<evidence type="ECO:0000256" key="6">
    <source>
        <dbReference type="ARBA" id="ARBA00022840"/>
    </source>
</evidence>
<evidence type="ECO:0000256" key="4">
    <source>
        <dbReference type="ARBA" id="ARBA00022741"/>
    </source>
</evidence>
<evidence type="ECO:0000256" key="3">
    <source>
        <dbReference type="ARBA" id="ARBA00022679"/>
    </source>
</evidence>
<dbReference type="InterPro" id="IPR044092">
    <property type="entry name" value="STKc_PRP4"/>
</dbReference>
<keyword evidence="5" id="KW-0418">Kinase</keyword>
<dbReference type="Gene3D" id="3.30.200.20">
    <property type="entry name" value="Phosphorylase Kinase, domain 1"/>
    <property type="match status" value="1"/>
</dbReference>
<dbReference type="GO" id="GO:0045292">
    <property type="term" value="P:mRNA cis splicing, via spliceosome"/>
    <property type="evidence" value="ECO:0007669"/>
    <property type="project" value="InterPro"/>
</dbReference>
<dbReference type="OrthoDB" id="9332038at2759"/>
<keyword evidence="12" id="KW-1185">Reference proteome</keyword>
<dbReference type="FunFam" id="1.10.510.10:FF:000078">
    <property type="entry name" value="Serine/threonine-protein kinase PRP4 homolog"/>
    <property type="match status" value="1"/>
</dbReference>
<feature type="compositionally biased region" description="Polar residues" evidence="9">
    <location>
        <begin position="163"/>
        <end position="177"/>
    </location>
</feature>
<evidence type="ECO:0000259" key="10">
    <source>
        <dbReference type="PROSITE" id="PS50011"/>
    </source>
</evidence>
<dbReference type="PROSITE" id="PS00108">
    <property type="entry name" value="PROTEIN_KINASE_ST"/>
    <property type="match status" value="1"/>
</dbReference>
<dbReference type="InterPro" id="IPR008271">
    <property type="entry name" value="Ser/Thr_kinase_AS"/>
</dbReference>
<feature type="region of interest" description="Disordered" evidence="9">
    <location>
        <begin position="156"/>
        <end position="390"/>
    </location>
</feature>
<dbReference type="FunFam" id="3.30.200.20:FF:000440">
    <property type="entry name" value="CMGC/DYRK/PRP4 protein kinase, variant"/>
    <property type="match status" value="1"/>
</dbReference>
<dbReference type="Pfam" id="PF00069">
    <property type="entry name" value="Pkinase"/>
    <property type="match status" value="1"/>
</dbReference>
<dbReference type="InterPro" id="IPR000719">
    <property type="entry name" value="Prot_kinase_dom"/>
</dbReference>
<keyword evidence="3" id="KW-0808">Transferase</keyword>
<feature type="compositionally biased region" description="Polar residues" evidence="9">
    <location>
        <begin position="241"/>
        <end position="298"/>
    </location>
</feature>
<feature type="compositionally biased region" description="Acidic residues" evidence="9">
    <location>
        <begin position="363"/>
        <end position="376"/>
    </location>
</feature>
<dbReference type="PANTHER" id="PTHR24058">
    <property type="entry name" value="DUAL SPECIFICITY PROTEIN KINASE"/>
    <property type="match status" value="1"/>
</dbReference>
<feature type="domain" description="Protein kinase" evidence="10">
    <location>
        <begin position="430"/>
        <end position="746"/>
    </location>
</feature>
<keyword evidence="2" id="KW-0723">Serine/threonine-protein kinase</keyword>
<dbReference type="GO" id="GO:0005524">
    <property type="term" value="F:ATP binding"/>
    <property type="evidence" value="ECO:0007669"/>
    <property type="project" value="UniProtKB-UniRule"/>
</dbReference>